<keyword evidence="1" id="KW-0812">Transmembrane</keyword>
<proteinExistence type="predicted"/>
<name>A0ABQ0BG14_9FIRM</name>
<evidence type="ECO:0000313" key="3">
    <source>
        <dbReference type="Proteomes" id="UP001600943"/>
    </source>
</evidence>
<sequence>MIGDDQSALLNNVEIEGSRLITAKKDQDYVELDDVKDYNVGVFTMLLAVKTGGVSIVRNLVLGTVPEDAVTIEPADTEEERKQQVLKFICAQGENVVTRTLAILETERGFSEKALRGLNYSLKGLFLLVKSKVRRNKLESAQKENWACFEYKKAYTKSKLLLIYEGKFTLSDGILIVDMFVVFIYNIVKTCNFM</sequence>
<dbReference type="EMBL" id="BAABYW010000001">
    <property type="protein sequence ID" value="GAA6410410.1"/>
    <property type="molecule type" value="Genomic_DNA"/>
</dbReference>
<reference evidence="2 3" key="1">
    <citation type="submission" date="2024-04" db="EMBL/GenBank/DDBJ databases">
        <title>Defined microbial consortia suppress multidrug-resistant proinflammatory Enterobacteriaceae via ecological control.</title>
        <authorList>
            <person name="Furuichi M."/>
            <person name="Kawaguchi T."/>
            <person name="Pust M."/>
            <person name="Yasuma K."/>
            <person name="Plichta D."/>
            <person name="Hasegawa N."/>
            <person name="Ohya T."/>
            <person name="Bhattarai S."/>
            <person name="Sasajima S."/>
            <person name="Aoto Y."/>
            <person name="Tuganbaev T."/>
            <person name="Yaginuma M."/>
            <person name="Ueda M."/>
            <person name="Okahashi N."/>
            <person name="Amafuji K."/>
            <person name="Kiridooshi Y."/>
            <person name="Sugita K."/>
            <person name="Strazar M."/>
            <person name="Skelly A."/>
            <person name="Suda W."/>
            <person name="Hattori M."/>
            <person name="Nakamoto N."/>
            <person name="Caballero S."/>
            <person name="Norman J."/>
            <person name="Olle B."/>
            <person name="Tanoue T."/>
            <person name="Arita M."/>
            <person name="Bucci V."/>
            <person name="Atarashi K."/>
            <person name="Xavier R."/>
            <person name="Honda K."/>
        </authorList>
    </citation>
    <scope>NUCLEOTIDE SEQUENCE [LARGE SCALE GENOMIC DNA]</scope>
    <source>
        <strain evidence="3">k04-0078-D8-1</strain>
    </source>
</reference>
<keyword evidence="1" id="KW-0472">Membrane</keyword>
<dbReference type="Proteomes" id="UP001600943">
    <property type="component" value="Unassembled WGS sequence"/>
</dbReference>
<comment type="caution">
    <text evidence="2">The sequence shown here is derived from an EMBL/GenBank/DDBJ whole genome shotgun (WGS) entry which is preliminary data.</text>
</comment>
<dbReference type="RefSeq" id="WP_390408818.1">
    <property type="nucleotide sequence ID" value="NZ_BAABYW010000001.1"/>
</dbReference>
<gene>
    <name evidence="2" type="ORF">K040078D81_45270</name>
</gene>
<keyword evidence="1" id="KW-1133">Transmembrane helix</keyword>
<keyword evidence="3" id="KW-1185">Reference proteome</keyword>
<accession>A0ABQ0BG14</accession>
<evidence type="ECO:0000313" key="2">
    <source>
        <dbReference type="EMBL" id="GAA6410410.1"/>
    </source>
</evidence>
<evidence type="ECO:0000256" key="1">
    <source>
        <dbReference type="SAM" id="Phobius"/>
    </source>
</evidence>
<organism evidence="2 3">
    <name type="scientific">Blautia hominis</name>
    <dbReference type="NCBI Taxonomy" id="2025493"/>
    <lineage>
        <taxon>Bacteria</taxon>
        <taxon>Bacillati</taxon>
        <taxon>Bacillota</taxon>
        <taxon>Clostridia</taxon>
        <taxon>Lachnospirales</taxon>
        <taxon>Lachnospiraceae</taxon>
        <taxon>Blautia</taxon>
    </lineage>
</organism>
<protein>
    <submittedName>
        <fullName evidence="2">Uncharacterized protein</fullName>
    </submittedName>
</protein>
<feature type="transmembrane region" description="Helical" evidence="1">
    <location>
        <begin position="168"/>
        <end position="188"/>
    </location>
</feature>